<proteinExistence type="predicted"/>
<accession>A0A644URB6</accession>
<gene>
    <name evidence="2" type="ORF">SDC9_27518</name>
</gene>
<name>A0A644URB6_9ZZZZ</name>
<evidence type="ECO:0000256" key="1">
    <source>
        <dbReference type="SAM" id="Phobius"/>
    </source>
</evidence>
<keyword evidence="1" id="KW-0812">Transmembrane</keyword>
<keyword evidence="1" id="KW-0472">Membrane</keyword>
<keyword evidence="1" id="KW-1133">Transmembrane helix</keyword>
<comment type="caution">
    <text evidence="2">The sequence shown here is derived from an EMBL/GenBank/DDBJ whole genome shotgun (WGS) entry which is preliminary data.</text>
</comment>
<organism evidence="2">
    <name type="scientific">bioreactor metagenome</name>
    <dbReference type="NCBI Taxonomy" id="1076179"/>
    <lineage>
        <taxon>unclassified sequences</taxon>
        <taxon>metagenomes</taxon>
        <taxon>ecological metagenomes</taxon>
    </lineage>
</organism>
<dbReference type="EMBL" id="VSSQ01000151">
    <property type="protein sequence ID" value="MPL81590.1"/>
    <property type="molecule type" value="Genomic_DNA"/>
</dbReference>
<reference evidence="2" key="1">
    <citation type="submission" date="2019-08" db="EMBL/GenBank/DDBJ databases">
        <authorList>
            <person name="Kucharzyk K."/>
            <person name="Murdoch R.W."/>
            <person name="Higgins S."/>
            <person name="Loffler F."/>
        </authorList>
    </citation>
    <scope>NUCLEOTIDE SEQUENCE</scope>
</reference>
<dbReference type="AlphaFoldDB" id="A0A644URB6"/>
<feature type="transmembrane region" description="Helical" evidence="1">
    <location>
        <begin position="20"/>
        <end position="41"/>
    </location>
</feature>
<evidence type="ECO:0000313" key="2">
    <source>
        <dbReference type="EMBL" id="MPL81590.1"/>
    </source>
</evidence>
<sequence>MGYYSKKLIDDTTMEFPRWGFWFVHVVGTILIFGLGMRFAIHRAPIPLLGYRLIRKLTRQ</sequence>
<protein>
    <submittedName>
        <fullName evidence="2">Uncharacterized protein</fullName>
    </submittedName>
</protein>